<dbReference type="AlphaFoldDB" id="A0A7W7R6X3"/>
<protein>
    <submittedName>
        <fullName evidence="6">Biotin carboxylase</fullName>
    </submittedName>
</protein>
<dbReference type="GO" id="GO:0005524">
    <property type="term" value="F:ATP binding"/>
    <property type="evidence" value="ECO:0007669"/>
    <property type="project" value="UniProtKB-UniRule"/>
</dbReference>
<sequence>MIVIVNVRSSGESLAEILGQRGLRWVNLHEETSSESRAVPGAEQVIVHHDLAESVERLRSLSIDAVLPGSESGVTLANELAAALGLAHNAPELAAARRDKLLMAQAVEAYGLPGPRTRIVHTAEELDSLLAEWDSYPVVVKPASSAGSDGIAIAYSADLARAAFETLHGTVNRMHVRNDGVVVQEYLKGTLFIVNTVSANGVHVVTDVYEKRIDELDGRPVCRHLLLRKELDDFEESAVKYTFQCLDALGLRNGAAHTELMKTESGPRLVEVNSRLMGPAMPSDVFVPSLGYSQATMLLDRYLNESGFLRQVDSPYAPQRYLAQAQLRTSRSGVIRAMPGLDAIRALPGFLAFGKLPTPGRQIADPLLTTAANGICYFSHQDEAVLRASLDQLHQLEDAEAVFDLVPNS</sequence>
<comment type="caution">
    <text evidence="6">The sequence shown here is derived from an EMBL/GenBank/DDBJ whole genome shotgun (WGS) entry which is preliminary data.</text>
</comment>
<keyword evidence="2 4" id="KW-0547">Nucleotide-binding</keyword>
<dbReference type="RefSeq" id="WP_184938615.1">
    <property type="nucleotide sequence ID" value="NZ_JACHJV010000001.1"/>
</dbReference>
<dbReference type="SUPFAM" id="SSF56059">
    <property type="entry name" value="Glutathione synthetase ATP-binding domain-like"/>
    <property type="match status" value="1"/>
</dbReference>
<evidence type="ECO:0000256" key="3">
    <source>
        <dbReference type="ARBA" id="ARBA00022840"/>
    </source>
</evidence>
<reference evidence="6 7" key="1">
    <citation type="submission" date="2020-08" db="EMBL/GenBank/DDBJ databases">
        <title>Sequencing the genomes of 1000 actinobacteria strains.</title>
        <authorList>
            <person name="Klenk H.-P."/>
        </authorList>
    </citation>
    <scope>NUCLEOTIDE SEQUENCE [LARGE SCALE GENOMIC DNA]</scope>
    <source>
        <strain evidence="6 7">DSM 41654</strain>
    </source>
</reference>
<dbReference type="EMBL" id="JACHJV010000001">
    <property type="protein sequence ID" value="MBB4925976.1"/>
    <property type="molecule type" value="Genomic_DNA"/>
</dbReference>
<evidence type="ECO:0000313" key="7">
    <source>
        <dbReference type="Proteomes" id="UP000540506"/>
    </source>
</evidence>
<evidence type="ECO:0000259" key="5">
    <source>
        <dbReference type="PROSITE" id="PS50975"/>
    </source>
</evidence>
<dbReference type="PANTHER" id="PTHR43585:SF2">
    <property type="entry name" value="ATP-GRASP ENZYME FSQD"/>
    <property type="match status" value="1"/>
</dbReference>
<dbReference type="Gene3D" id="3.30.470.20">
    <property type="entry name" value="ATP-grasp fold, B domain"/>
    <property type="match status" value="1"/>
</dbReference>
<keyword evidence="1" id="KW-0436">Ligase</keyword>
<keyword evidence="3 4" id="KW-0067">ATP-binding</keyword>
<dbReference type="GO" id="GO:0046872">
    <property type="term" value="F:metal ion binding"/>
    <property type="evidence" value="ECO:0007669"/>
    <property type="project" value="InterPro"/>
</dbReference>
<dbReference type="InterPro" id="IPR052032">
    <property type="entry name" value="ATP-dep_AA_Ligase"/>
</dbReference>
<dbReference type="Proteomes" id="UP000540506">
    <property type="component" value="Unassembled WGS sequence"/>
</dbReference>
<name>A0A7W7R6X3_KITKI</name>
<keyword evidence="7" id="KW-1185">Reference proteome</keyword>
<dbReference type="GO" id="GO:0016874">
    <property type="term" value="F:ligase activity"/>
    <property type="evidence" value="ECO:0007669"/>
    <property type="project" value="UniProtKB-KW"/>
</dbReference>
<dbReference type="PANTHER" id="PTHR43585">
    <property type="entry name" value="FUMIPYRROLE BIOSYNTHESIS PROTEIN C"/>
    <property type="match status" value="1"/>
</dbReference>
<evidence type="ECO:0000256" key="1">
    <source>
        <dbReference type="ARBA" id="ARBA00022598"/>
    </source>
</evidence>
<proteinExistence type="predicted"/>
<evidence type="ECO:0000256" key="4">
    <source>
        <dbReference type="PROSITE-ProRule" id="PRU00409"/>
    </source>
</evidence>
<dbReference type="Pfam" id="PF13535">
    <property type="entry name" value="ATP-grasp_4"/>
    <property type="match status" value="1"/>
</dbReference>
<organism evidence="6 7">
    <name type="scientific">Kitasatospora kifunensis</name>
    <name type="common">Streptomyces kifunensis</name>
    <dbReference type="NCBI Taxonomy" id="58351"/>
    <lineage>
        <taxon>Bacteria</taxon>
        <taxon>Bacillati</taxon>
        <taxon>Actinomycetota</taxon>
        <taxon>Actinomycetes</taxon>
        <taxon>Kitasatosporales</taxon>
        <taxon>Streptomycetaceae</taxon>
        <taxon>Kitasatospora</taxon>
    </lineage>
</organism>
<evidence type="ECO:0000256" key="2">
    <source>
        <dbReference type="ARBA" id="ARBA00022741"/>
    </source>
</evidence>
<dbReference type="PROSITE" id="PS50975">
    <property type="entry name" value="ATP_GRASP"/>
    <property type="match status" value="1"/>
</dbReference>
<gene>
    <name evidence="6" type="ORF">FHR34_004969</name>
</gene>
<evidence type="ECO:0000313" key="6">
    <source>
        <dbReference type="EMBL" id="MBB4925976.1"/>
    </source>
</evidence>
<dbReference type="InterPro" id="IPR011761">
    <property type="entry name" value="ATP-grasp"/>
</dbReference>
<feature type="domain" description="ATP-grasp" evidence="5">
    <location>
        <begin position="104"/>
        <end position="303"/>
    </location>
</feature>
<accession>A0A7W7R6X3</accession>